<evidence type="ECO:0000259" key="8">
    <source>
        <dbReference type="Pfam" id="PF01545"/>
    </source>
</evidence>
<evidence type="ECO:0000256" key="2">
    <source>
        <dbReference type="ARBA" id="ARBA00008114"/>
    </source>
</evidence>
<dbReference type="GO" id="GO:0005886">
    <property type="term" value="C:plasma membrane"/>
    <property type="evidence" value="ECO:0007669"/>
    <property type="project" value="TreeGrafter"/>
</dbReference>
<dbReference type="GO" id="GO:0015086">
    <property type="term" value="F:cadmium ion transmembrane transporter activity"/>
    <property type="evidence" value="ECO:0007669"/>
    <property type="project" value="TreeGrafter"/>
</dbReference>
<dbReference type="Pfam" id="PF16916">
    <property type="entry name" value="ZT_dimer"/>
    <property type="match status" value="1"/>
</dbReference>
<feature type="transmembrane region" description="Helical" evidence="7">
    <location>
        <begin position="114"/>
        <end position="135"/>
    </location>
</feature>
<evidence type="ECO:0000313" key="11">
    <source>
        <dbReference type="Proteomes" id="UP000030170"/>
    </source>
</evidence>
<dbReference type="Gene3D" id="1.20.1510.10">
    <property type="entry name" value="Cation efflux protein transmembrane domain"/>
    <property type="match status" value="1"/>
</dbReference>
<feature type="transmembrane region" description="Helical" evidence="7">
    <location>
        <begin position="80"/>
        <end position="102"/>
    </location>
</feature>
<keyword evidence="3" id="KW-0813">Transport</keyword>
<sequence>MSPDHRAIIRNVLLLTLALNLLVMGLKIIVSWWTGSLSLMADALHSLTDSAGNILGLVTTRLASPQPDRDHPYGHLKFEAIGALGIAAFLGVACFEILQGAVERLLHSEKAVQISGVELWIVVMVLGINIFVTYYERRVGIETGSAVLVADAHHTMSDIWVTIGVLVGLVGIWLWNWQWLDAAIAFPVAVMVFWSGWSVLRQNVPVLVDEAAIAPEVIHAIALQVSGVINCHDIASRGIVGRQVFIEMHLIVGTADVEAAHQITEAIESILEDRFGPARVLIHVEPPTYHSDRISYEATD</sequence>
<dbReference type="InterPro" id="IPR002524">
    <property type="entry name" value="Cation_efflux"/>
</dbReference>
<keyword evidence="5 7" id="KW-1133">Transmembrane helix</keyword>
<dbReference type="RefSeq" id="WP_036532592.1">
    <property type="nucleotide sequence ID" value="NZ_JJML01000017.1"/>
</dbReference>
<keyword evidence="4 7" id="KW-0812">Transmembrane</keyword>
<evidence type="ECO:0000256" key="5">
    <source>
        <dbReference type="ARBA" id="ARBA00022989"/>
    </source>
</evidence>
<dbReference type="EMBL" id="JJML01000017">
    <property type="protein sequence ID" value="KGF72907.1"/>
    <property type="molecule type" value="Genomic_DNA"/>
</dbReference>
<dbReference type="SUPFAM" id="SSF160240">
    <property type="entry name" value="Cation efflux protein cytoplasmic domain-like"/>
    <property type="match status" value="1"/>
</dbReference>
<feature type="domain" description="Cation efflux protein cytoplasmic" evidence="9">
    <location>
        <begin position="217"/>
        <end position="286"/>
    </location>
</feature>
<dbReference type="SUPFAM" id="SSF161111">
    <property type="entry name" value="Cation efflux protein transmembrane domain-like"/>
    <property type="match status" value="1"/>
</dbReference>
<proteinExistence type="inferred from homology"/>
<feature type="transmembrane region" description="Helical" evidence="7">
    <location>
        <begin position="182"/>
        <end position="200"/>
    </location>
</feature>
<dbReference type="InterPro" id="IPR058533">
    <property type="entry name" value="Cation_efflux_TM"/>
</dbReference>
<reference evidence="10 11" key="1">
    <citation type="journal article" date="2014" name="Mol. Ecol.">
        <title>Evolution of Synechococcus.</title>
        <authorList>
            <person name="Dvorak P."/>
            <person name="Casamatta D."/>
            <person name="Hasler P."/>
            <person name="Poulickova A."/>
            <person name="Ondrej V."/>
            <person name="Sanges R."/>
        </authorList>
    </citation>
    <scope>NUCLEOTIDE SEQUENCE [LARGE SCALE GENOMIC DNA]</scope>
    <source>
        <strain evidence="10 11">CAUP A 1101</strain>
    </source>
</reference>
<feature type="transmembrane region" description="Helical" evidence="7">
    <location>
        <begin position="12"/>
        <end position="33"/>
    </location>
</feature>
<dbReference type="NCBIfam" id="TIGR01297">
    <property type="entry name" value="CDF"/>
    <property type="match status" value="1"/>
</dbReference>
<accession>A0A098TM14</accession>
<keyword evidence="11" id="KW-1185">Reference proteome</keyword>
<feature type="transmembrane region" description="Helical" evidence="7">
    <location>
        <begin position="155"/>
        <end position="175"/>
    </location>
</feature>
<dbReference type="Proteomes" id="UP000030170">
    <property type="component" value="Unassembled WGS sequence"/>
</dbReference>
<dbReference type="AlphaFoldDB" id="A0A098TM14"/>
<dbReference type="InterPro" id="IPR027469">
    <property type="entry name" value="Cation_efflux_TMD_sf"/>
</dbReference>
<comment type="caution">
    <text evidence="10">The sequence shown here is derived from an EMBL/GenBank/DDBJ whole genome shotgun (WGS) entry which is preliminary data.</text>
</comment>
<dbReference type="GO" id="GO:0006882">
    <property type="term" value="P:intracellular zinc ion homeostasis"/>
    <property type="evidence" value="ECO:0007669"/>
    <property type="project" value="TreeGrafter"/>
</dbReference>
<evidence type="ECO:0000256" key="6">
    <source>
        <dbReference type="ARBA" id="ARBA00023136"/>
    </source>
</evidence>
<dbReference type="Gene3D" id="3.30.70.1350">
    <property type="entry name" value="Cation efflux protein, cytoplasmic domain"/>
    <property type="match status" value="1"/>
</dbReference>
<evidence type="ECO:0000256" key="4">
    <source>
        <dbReference type="ARBA" id="ARBA00022692"/>
    </source>
</evidence>
<dbReference type="STRING" id="1497020.DO97_04205"/>
<feature type="domain" description="Cation efflux protein transmembrane" evidence="8">
    <location>
        <begin position="13"/>
        <end position="208"/>
    </location>
</feature>
<comment type="similarity">
    <text evidence="2">Belongs to the cation diffusion facilitator (CDF) transporter (TC 2.A.4) family.</text>
</comment>
<dbReference type="PANTHER" id="PTHR43840">
    <property type="entry name" value="MITOCHONDRIAL METAL TRANSPORTER 1-RELATED"/>
    <property type="match status" value="1"/>
</dbReference>
<dbReference type="OrthoDB" id="9806522at2"/>
<comment type="subcellular location">
    <subcellularLocation>
        <location evidence="1">Membrane</location>
        <topology evidence="1">Multi-pass membrane protein</topology>
    </subcellularLocation>
</comment>
<dbReference type="Pfam" id="PF01545">
    <property type="entry name" value="Cation_efflux"/>
    <property type="match status" value="1"/>
</dbReference>
<dbReference type="GO" id="GO:0015341">
    <property type="term" value="F:zinc efflux antiporter activity"/>
    <property type="evidence" value="ECO:0007669"/>
    <property type="project" value="TreeGrafter"/>
</dbReference>
<dbReference type="InterPro" id="IPR036837">
    <property type="entry name" value="Cation_efflux_CTD_sf"/>
</dbReference>
<name>A0A098TM14_9CYAN</name>
<dbReference type="InterPro" id="IPR050291">
    <property type="entry name" value="CDF_Transporter"/>
</dbReference>
<keyword evidence="6 7" id="KW-0472">Membrane</keyword>
<evidence type="ECO:0000256" key="7">
    <source>
        <dbReference type="SAM" id="Phobius"/>
    </source>
</evidence>
<protein>
    <submittedName>
        <fullName evidence="10">Cation transporter</fullName>
    </submittedName>
</protein>
<evidence type="ECO:0000256" key="1">
    <source>
        <dbReference type="ARBA" id="ARBA00004141"/>
    </source>
</evidence>
<dbReference type="InterPro" id="IPR027470">
    <property type="entry name" value="Cation_efflux_CTD"/>
</dbReference>
<dbReference type="PANTHER" id="PTHR43840:SF15">
    <property type="entry name" value="MITOCHONDRIAL METAL TRANSPORTER 1-RELATED"/>
    <property type="match status" value="1"/>
</dbReference>
<organism evidence="10 11">
    <name type="scientific">Neosynechococcus sphagnicola sy1</name>
    <dbReference type="NCBI Taxonomy" id="1497020"/>
    <lineage>
        <taxon>Bacteria</taxon>
        <taxon>Bacillati</taxon>
        <taxon>Cyanobacteriota</taxon>
        <taxon>Cyanophyceae</taxon>
        <taxon>Neosynechococcales</taxon>
        <taxon>Neosynechococcaceae</taxon>
        <taxon>Neosynechococcus</taxon>
    </lineage>
</organism>
<evidence type="ECO:0000313" key="10">
    <source>
        <dbReference type="EMBL" id="KGF72907.1"/>
    </source>
</evidence>
<evidence type="ECO:0000256" key="3">
    <source>
        <dbReference type="ARBA" id="ARBA00022448"/>
    </source>
</evidence>
<evidence type="ECO:0000259" key="9">
    <source>
        <dbReference type="Pfam" id="PF16916"/>
    </source>
</evidence>
<dbReference type="GO" id="GO:0015093">
    <property type="term" value="F:ferrous iron transmembrane transporter activity"/>
    <property type="evidence" value="ECO:0007669"/>
    <property type="project" value="TreeGrafter"/>
</dbReference>
<gene>
    <name evidence="10" type="ORF">DO97_04205</name>
</gene>